<evidence type="ECO:0000256" key="4">
    <source>
        <dbReference type="ARBA" id="ARBA00023015"/>
    </source>
</evidence>
<evidence type="ECO:0000256" key="6">
    <source>
        <dbReference type="ARBA" id="ARBA00023163"/>
    </source>
</evidence>
<dbReference type="PANTHER" id="PTHR13224:SF6">
    <property type="entry name" value="MEDIATOR OF RNA POLYMERASE II TRANSCRIPTION SUBUNIT 16"/>
    <property type="match status" value="1"/>
</dbReference>
<comment type="caution">
    <text evidence="12">The sequence shown here is derived from an EMBL/GenBank/DDBJ whole genome shotgun (WGS) entry which is preliminary data.</text>
</comment>
<keyword evidence="5 9" id="KW-0010">Activator</keyword>
<evidence type="ECO:0000256" key="9">
    <source>
        <dbReference type="RuleBase" id="RU364149"/>
    </source>
</evidence>
<dbReference type="SUPFAM" id="SSF50978">
    <property type="entry name" value="WD40 repeat-like"/>
    <property type="match status" value="1"/>
</dbReference>
<dbReference type="Pfam" id="PF11635">
    <property type="entry name" value="Med16_N"/>
    <property type="match status" value="1"/>
</dbReference>
<feature type="domain" description="Mediator complex subunit Med16 N-terminal" evidence="10">
    <location>
        <begin position="194"/>
        <end position="515"/>
    </location>
</feature>
<sequence>MSSHEMPILLGPDGDAMNIDASEIQGIQAIDGIDGMQGMDATMALDEVDLFGDPVMENALAGLPSRPLPSKQLLQRLDELRTRGCCQTVAWSRQGTIASVSKDGMSIDLRFLRCSPENGDWELSSPNPSSVISLSSGQFSTIPLAAAGAPIVHLAWAPTGVSEIAIIDALGRIAIVTFSITLNRPFPARKWDADPVDDLHAVVGCYWLPLSQPQNRQLITQHGPAILAGNEYRYTMSQSPVSGPWHPNMAKSAFLCVTTNGLLKLFFPQANTRTEETALELESITSSDDLITHASLCSDRNTLLIALATASRQLRVVRVAIHWGLPPADPKSLPPGSFTLRPSLKEIHVAVTSWLQYGPGQSALDTSTAQLSHIEVLPSTVEPGTQTSTPPVILTVRSYVPLEGSTYHQEAQSIIDRWEVLGDQQQALHPAFEQLGSKNGASASAPTTNRLRKLESIVVPKIIVAISPMQLGKVVCFSFSDGTVQYRDRSTMNEIYHEENTNTIMSPHQAGFQFTNDTPCLQVAFSPTNCSFVQLCEDWTLKWVKMQYPTDDLDSLQGIPQRAVLAALSIAMTTASGLQVSCDDVLAIIRPFTQKRDFVNLLIKEMVKSVNINVDYSEEAHHDQLVRNVQLQMCLSVLNHLGFHGDFQPRSFHAKFAMLALNVRNIVILVTIASNTPGRVKENLNPLDEPDVVNALAGCAVWAVDLLSWLTDCLFGLLNDSHFITLITTLEGKRYSEISEYLRSKKDVSLHLLLCSSTRGFLSAMCRRLIHLEAVSTRAIQYYESNKAAPRQELYHAYQKMQRSVSSSLVKVQEFDKLLGSLTAHVQATYKHGLNTVMKSQQQGGGPPEQQQQRGEAFWKRMQTVFELDMLLGQGPPPVFQSVVKQFFITSLPEFRNKTDPAKLFFANFDLLEVDDDPVSLAKKKAAGKYVDVFKRVELIGGSKATASEAANGGGEKGAAPGQAAAAAAGDGVTKWRRCVRCAAVMEDPNTNLKPGFTFVLAQQRKCSCGGNWGMTSKAAP</sequence>
<dbReference type="InterPro" id="IPR021665">
    <property type="entry name" value="Mediator_Med16_N"/>
</dbReference>
<dbReference type="InterPro" id="IPR048338">
    <property type="entry name" value="Mediator_Med16"/>
</dbReference>
<dbReference type="EMBL" id="MU864930">
    <property type="protein sequence ID" value="KAK4466658.1"/>
    <property type="molecule type" value="Genomic_DNA"/>
</dbReference>
<evidence type="ECO:0000256" key="3">
    <source>
        <dbReference type="ARBA" id="ARBA00019614"/>
    </source>
</evidence>
<name>A0AAV9I1Q6_9PEZI</name>
<evidence type="ECO:0000256" key="7">
    <source>
        <dbReference type="ARBA" id="ARBA00023242"/>
    </source>
</evidence>
<dbReference type="GO" id="GO:0016592">
    <property type="term" value="C:mediator complex"/>
    <property type="evidence" value="ECO:0007669"/>
    <property type="project" value="InterPro"/>
</dbReference>
<keyword evidence="13" id="KW-1185">Reference proteome</keyword>
<keyword evidence="7 9" id="KW-0539">Nucleus</keyword>
<comment type="function">
    <text evidence="9">Component of the Mediator complex, a coactivator involved in the regulated transcription of nearly all RNA polymerase II-dependent genes. Mediator functions as a bridge to convey information from gene-specific regulatory proteins to the basal RNA polymerase II transcription machinery. Mediator is recruited to promoters by direct interactions with regulatory proteins and serves as a scaffold for the assembly of a functional preinitiation complex with RNA polymerase II and the general transcription factors.</text>
</comment>
<feature type="domain" description="Mediator complex subunit 16 C-terminal" evidence="11">
    <location>
        <begin position="967"/>
        <end position="1013"/>
    </location>
</feature>
<reference evidence="12" key="1">
    <citation type="journal article" date="2023" name="Mol. Phylogenet. Evol.">
        <title>Genome-scale phylogeny and comparative genomics of the fungal order Sordariales.</title>
        <authorList>
            <person name="Hensen N."/>
            <person name="Bonometti L."/>
            <person name="Westerberg I."/>
            <person name="Brannstrom I.O."/>
            <person name="Guillou S."/>
            <person name="Cros-Aarteil S."/>
            <person name="Calhoun S."/>
            <person name="Haridas S."/>
            <person name="Kuo A."/>
            <person name="Mondo S."/>
            <person name="Pangilinan J."/>
            <person name="Riley R."/>
            <person name="LaButti K."/>
            <person name="Andreopoulos B."/>
            <person name="Lipzen A."/>
            <person name="Chen C."/>
            <person name="Yan M."/>
            <person name="Daum C."/>
            <person name="Ng V."/>
            <person name="Clum A."/>
            <person name="Steindorff A."/>
            <person name="Ohm R.A."/>
            <person name="Martin F."/>
            <person name="Silar P."/>
            <person name="Natvig D.O."/>
            <person name="Lalanne C."/>
            <person name="Gautier V."/>
            <person name="Ament-Velasquez S.L."/>
            <person name="Kruys A."/>
            <person name="Hutchinson M.I."/>
            <person name="Powell A.J."/>
            <person name="Barry K."/>
            <person name="Miller A.N."/>
            <person name="Grigoriev I.V."/>
            <person name="Debuchy R."/>
            <person name="Gladieux P."/>
            <person name="Hiltunen Thoren M."/>
            <person name="Johannesson H."/>
        </authorList>
    </citation>
    <scope>NUCLEOTIDE SEQUENCE</scope>
    <source>
        <strain evidence="12">PSN324</strain>
    </source>
</reference>
<dbReference type="GO" id="GO:0045893">
    <property type="term" value="P:positive regulation of DNA-templated transcription"/>
    <property type="evidence" value="ECO:0007669"/>
    <property type="project" value="TreeGrafter"/>
</dbReference>
<dbReference type="InterPro" id="IPR036322">
    <property type="entry name" value="WD40_repeat_dom_sf"/>
</dbReference>
<comment type="subcellular location">
    <subcellularLocation>
        <location evidence="1 9">Nucleus</location>
    </subcellularLocation>
</comment>
<comment type="subunit">
    <text evidence="9">Component of the Mediator complex.</text>
</comment>
<dbReference type="InterPro" id="IPR048339">
    <property type="entry name" value="Mediator_Med16_C"/>
</dbReference>
<keyword evidence="4 9" id="KW-0805">Transcription regulation</keyword>
<dbReference type="Proteomes" id="UP001321749">
    <property type="component" value="Unassembled WGS sequence"/>
</dbReference>
<dbReference type="PANTHER" id="PTHR13224">
    <property type="entry name" value="THYROID HORMONE RECEPTOR-ASSOCIATED PROTEIN-RELATED"/>
    <property type="match status" value="1"/>
</dbReference>
<evidence type="ECO:0000259" key="10">
    <source>
        <dbReference type="Pfam" id="PF11635"/>
    </source>
</evidence>
<accession>A0AAV9I1Q6</accession>
<evidence type="ECO:0000256" key="2">
    <source>
        <dbReference type="ARBA" id="ARBA00006543"/>
    </source>
</evidence>
<evidence type="ECO:0000256" key="8">
    <source>
        <dbReference type="ARBA" id="ARBA00032015"/>
    </source>
</evidence>
<comment type="similarity">
    <text evidence="2 9">Belongs to the Mediator complex subunit 16 family.</text>
</comment>
<evidence type="ECO:0000313" key="12">
    <source>
        <dbReference type="EMBL" id="KAK4466658.1"/>
    </source>
</evidence>
<evidence type="ECO:0000259" key="11">
    <source>
        <dbReference type="Pfam" id="PF20719"/>
    </source>
</evidence>
<keyword evidence="6 9" id="KW-0804">Transcription</keyword>
<reference evidence="12" key="2">
    <citation type="submission" date="2023-06" db="EMBL/GenBank/DDBJ databases">
        <authorList>
            <consortium name="Lawrence Berkeley National Laboratory"/>
            <person name="Mondo S.J."/>
            <person name="Hensen N."/>
            <person name="Bonometti L."/>
            <person name="Westerberg I."/>
            <person name="Brannstrom I.O."/>
            <person name="Guillou S."/>
            <person name="Cros-Aarteil S."/>
            <person name="Calhoun S."/>
            <person name="Haridas S."/>
            <person name="Kuo A."/>
            <person name="Pangilinan J."/>
            <person name="Riley R."/>
            <person name="Labutti K."/>
            <person name="Andreopoulos B."/>
            <person name="Lipzen A."/>
            <person name="Chen C."/>
            <person name="Yanf M."/>
            <person name="Daum C."/>
            <person name="Ng V."/>
            <person name="Clum A."/>
            <person name="Steindorff A."/>
            <person name="Ohm R."/>
            <person name="Martin F."/>
            <person name="Silar P."/>
            <person name="Natvig D."/>
            <person name="Lalanne C."/>
            <person name="Gautier V."/>
            <person name="Ament-Velasquez S.L."/>
            <person name="Kruys A."/>
            <person name="Hutchinson M.I."/>
            <person name="Powell A.J."/>
            <person name="Barry K."/>
            <person name="Miller A.N."/>
            <person name="Grigoriev I.V."/>
            <person name="Debuchy R."/>
            <person name="Gladieux P."/>
            <person name="Thoren M.H."/>
            <person name="Johannesson H."/>
        </authorList>
    </citation>
    <scope>NUCLEOTIDE SEQUENCE</scope>
    <source>
        <strain evidence="12">PSN324</strain>
    </source>
</reference>
<gene>
    <name evidence="9" type="primary">MED16</name>
    <name evidence="12" type="ORF">QBC42DRAFT_293165</name>
</gene>
<dbReference type="AlphaFoldDB" id="A0AAV9I1Q6"/>
<dbReference type="Pfam" id="PF20719">
    <property type="entry name" value="Med16_C"/>
    <property type="match status" value="1"/>
</dbReference>
<protein>
    <recommendedName>
        <fullName evidence="3 9">Mediator of RNA polymerase II transcription subunit 16</fullName>
    </recommendedName>
    <alternativeName>
        <fullName evidence="8 9">Mediator complex subunit 16</fullName>
    </alternativeName>
</protein>
<evidence type="ECO:0000256" key="1">
    <source>
        <dbReference type="ARBA" id="ARBA00004123"/>
    </source>
</evidence>
<organism evidence="12 13">
    <name type="scientific">Cladorrhinum samala</name>
    <dbReference type="NCBI Taxonomy" id="585594"/>
    <lineage>
        <taxon>Eukaryota</taxon>
        <taxon>Fungi</taxon>
        <taxon>Dikarya</taxon>
        <taxon>Ascomycota</taxon>
        <taxon>Pezizomycotina</taxon>
        <taxon>Sordariomycetes</taxon>
        <taxon>Sordariomycetidae</taxon>
        <taxon>Sordariales</taxon>
        <taxon>Podosporaceae</taxon>
        <taxon>Cladorrhinum</taxon>
    </lineage>
</organism>
<proteinExistence type="inferred from homology"/>
<evidence type="ECO:0000256" key="5">
    <source>
        <dbReference type="ARBA" id="ARBA00023159"/>
    </source>
</evidence>
<evidence type="ECO:0000313" key="13">
    <source>
        <dbReference type="Proteomes" id="UP001321749"/>
    </source>
</evidence>